<evidence type="ECO:0000256" key="4">
    <source>
        <dbReference type="ARBA" id="ARBA00023180"/>
    </source>
</evidence>
<name>A0A7R9GF00_9CRUS</name>
<feature type="non-terminal residue" evidence="8">
    <location>
        <position position="1"/>
    </location>
</feature>
<dbReference type="EMBL" id="CAJPEX010001235">
    <property type="protein sequence ID" value="CAG0918606.1"/>
    <property type="molecule type" value="Genomic_DNA"/>
</dbReference>
<protein>
    <recommendedName>
        <fullName evidence="3">alpha-glucosidase</fullName>
        <ecNumber evidence="3">3.2.1.20</ecNumber>
    </recommendedName>
</protein>
<dbReference type="Pfam" id="PF00128">
    <property type="entry name" value="Alpha-amylase"/>
    <property type="match status" value="1"/>
</dbReference>
<feature type="signal peptide" evidence="6">
    <location>
        <begin position="1"/>
        <end position="23"/>
    </location>
</feature>
<accession>A0A7R9GF00</accession>
<evidence type="ECO:0000313" key="9">
    <source>
        <dbReference type="Proteomes" id="UP000678499"/>
    </source>
</evidence>
<dbReference type="EC" id="3.2.1.20" evidence="3"/>
<dbReference type="GO" id="GO:0005975">
    <property type="term" value="P:carbohydrate metabolic process"/>
    <property type="evidence" value="ECO:0007669"/>
    <property type="project" value="InterPro"/>
</dbReference>
<evidence type="ECO:0000256" key="1">
    <source>
        <dbReference type="ARBA" id="ARBA00001657"/>
    </source>
</evidence>
<sequence length="525" mass="59717">MRSVSSCFSFVFACGLLVTGTTAQVDWWQSTVLYQIYPRSFMDSNGDGIGDLNGIASQLDHFVEIGVGTIWLSPIYKSPMADFGYDISNFTDVDPLFGTLEDFDNLVAEAKARGLRVVLDFVPNHSSDEHDWFVRSVAREDPYTDYYVWHDAIGTDDEGNPIPPSNWLSVFRFSAWEWNEERQQFYLHQFLTKQPDLNFFNEAVIKEFDDIILFWLDRGVDGLRCDAVKHMAEVQDLTMNEPPSGIDGVTDPTDYAFLDHIYTTNQDKTYEVLRHWRQLLDDYSAFNGETKVMITEVYEGDVDKLMAYYGTEDEPIAHFTFNFKFIDYLTGDLTAGKVRDAIANWLDNMPSWGWANWVPCCTNEQIGNHDNHRVASRFGSEVIDAINMLVQLLPGTAVTYYGEEIGMEDTFITWEQTQDPFGCNFGPEGYMNVSRDPERTPMQWTGERPNAGFSAAPDGATWLPVNENSYELDLNVAAQRGVPGSHMSVYGTLTALRNENAVIQTGLLLVPEELNDEFILTLIRY</sequence>
<proteinExistence type="inferred from homology"/>
<dbReference type="InterPro" id="IPR045857">
    <property type="entry name" value="O16G_dom_2"/>
</dbReference>
<feature type="chain" id="PRO_5036403285" description="alpha-glucosidase" evidence="6">
    <location>
        <begin position="24"/>
        <end position="525"/>
    </location>
</feature>
<evidence type="ECO:0000256" key="6">
    <source>
        <dbReference type="SAM" id="SignalP"/>
    </source>
</evidence>
<dbReference type="InterPro" id="IPR006047">
    <property type="entry name" value="GH13_cat_dom"/>
</dbReference>
<keyword evidence="5" id="KW-0326">Glycosidase</keyword>
<evidence type="ECO:0000259" key="7">
    <source>
        <dbReference type="SMART" id="SM00642"/>
    </source>
</evidence>
<dbReference type="Gene3D" id="3.20.20.80">
    <property type="entry name" value="Glycosidases"/>
    <property type="match status" value="1"/>
</dbReference>
<dbReference type="InterPro" id="IPR017853">
    <property type="entry name" value="GH"/>
</dbReference>
<dbReference type="EMBL" id="OA883272">
    <property type="protein sequence ID" value="CAD7278454.1"/>
    <property type="molecule type" value="Genomic_DNA"/>
</dbReference>
<reference evidence="8" key="1">
    <citation type="submission" date="2020-11" db="EMBL/GenBank/DDBJ databases">
        <authorList>
            <person name="Tran Van P."/>
        </authorList>
    </citation>
    <scope>NUCLEOTIDE SEQUENCE</scope>
</reference>
<dbReference type="SMART" id="SM00642">
    <property type="entry name" value="Aamy"/>
    <property type="match status" value="1"/>
</dbReference>
<feature type="domain" description="Glycosyl hydrolase family 13 catalytic" evidence="7">
    <location>
        <begin position="35"/>
        <end position="439"/>
    </location>
</feature>
<dbReference type="CDD" id="cd11328">
    <property type="entry name" value="AmyAc_maltase"/>
    <property type="match status" value="1"/>
</dbReference>
<dbReference type="SUPFAM" id="SSF51445">
    <property type="entry name" value="(Trans)glycosidases"/>
    <property type="match status" value="1"/>
</dbReference>
<keyword evidence="4" id="KW-0325">Glycoprotein</keyword>
<keyword evidence="9" id="KW-1185">Reference proteome</keyword>
<evidence type="ECO:0000313" key="8">
    <source>
        <dbReference type="EMBL" id="CAD7278454.1"/>
    </source>
</evidence>
<keyword evidence="6" id="KW-0732">Signal</keyword>
<keyword evidence="5" id="KW-0378">Hydrolase</keyword>
<dbReference type="Proteomes" id="UP000678499">
    <property type="component" value="Unassembled WGS sequence"/>
</dbReference>
<organism evidence="8">
    <name type="scientific">Notodromas monacha</name>
    <dbReference type="NCBI Taxonomy" id="399045"/>
    <lineage>
        <taxon>Eukaryota</taxon>
        <taxon>Metazoa</taxon>
        <taxon>Ecdysozoa</taxon>
        <taxon>Arthropoda</taxon>
        <taxon>Crustacea</taxon>
        <taxon>Oligostraca</taxon>
        <taxon>Ostracoda</taxon>
        <taxon>Podocopa</taxon>
        <taxon>Podocopida</taxon>
        <taxon>Cypridocopina</taxon>
        <taxon>Cypridoidea</taxon>
        <taxon>Cyprididae</taxon>
        <taxon>Notodromas</taxon>
    </lineage>
</organism>
<evidence type="ECO:0000256" key="3">
    <source>
        <dbReference type="ARBA" id="ARBA00012741"/>
    </source>
</evidence>
<dbReference type="GO" id="GO:0004558">
    <property type="term" value="F:alpha-1,4-glucosidase activity"/>
    <property type="evidence" value="ECO:0007669"/>
    <property type="project" value="UniProtKB-EC"/>
</dbReference>
<comment type="catalytic activity">
    <reaction evidence="1">
        <text>Hydrolysis of terminal, non-reducing (1-&gt;4)-linked alpha-D-glucose residues with release of alpha-D-glucose.</text>
        <dbReference type="EC" id="3.2.1.20"/>
    </reaction>
</comment>
<dbReference type="OrthoDB" id="1740265at2759"/>
<comment type="similarity">
    <text evidence="2">Belongs to the glycosyl hydrolase 13 family.</text>
</comment>
<dbReference type="FunFam" id="3.90.400.10:FF:000001">
    <property type="entry name" value="Maltase A3, isoform A"/>
    <property type="match status" value="1"/>
</dbReference>
<gene>
    <name evidence="8" type="ORF">NMOB1V02_LOCUS6157</name>
</gene>
<evidence type="ECO:0000256" key="2">
    <source>
        <dbReference type="ARBA" id="ARBA00008061"/>
    </source>
</evidence>
<dbReference type="AlphaFoldDB" id="A0A7R9GF00"/>
<dbReference type="Gene3D" id="3.90.400.10">
    <property type="entry name" value="Oligo-1,6-glucosidase, Domain 2"/>
    <property type="match status" value="1"/>
</dbReference>
<evidence type="ECO:0000256" key="5">
    <source>
        <dbReference type="ARBA" id="ARBA00023295"/>
    </source>
</evidence>
<dbReference type="PANTHER" id="PTHR10357">
    <property type="entry name" value="ALPHA-AMYLASE FAMILY MEMBER"/>
    <property type="match status" value="1"/>
</dbReference>
<dbReference type="PANTHER" id="PTHR10357:SF179">
    <property type="entry name" value="NEUTRAL AND BASIC AMINO ACID TRANSPORT PROTEIN RBAT"/>
    <property type="match status" value="1"/>
</dbReference>